<keyword evidence="2" id="KW-1185">Reference proteome</keyword>
<proteinExistence type="predicted"/>
<dbReference type="BioCyc" id="JESP1508404:G14D9-13226-MONOMER"/>
<gene>
    <name evidence="1" type="ORF">JMA_39420</name>
</gene>
<name>A0A0B5ASS9_9BACL</name>
<organism evidence="1 2">
    <name type="scientific">Jeotgalibacillus malaysiensis</name>
    <dbReference type="NCBI Taxonomy" id="1508404"/>
    <lineage>
        <taxon>Bacteria</taxon>
        <taxon>Bacillati</taxon>
        <taxon>Bacillota</taxon>
        <taxon>Bacilli</taxon>
        <taxon>Bacillales</taxon>
        <taxon>Caryophanaceae</taxon>
        <taxon>Jeotgalibacillus</taxon>
    </lineage>
</organism>
<accession>A0A0B5ASS9</accession>
<geneLocation type="plasmid" evidence="2"/>
<dbReference type="HOGENOM" id="CLU_3153781_0_0_9"/>
<evidence type="ECO:0000313" key="1">
    <source>
        <dbReference type="EMBL" id="AJD93260.1"/>
    </source>
</evidence>
<dbReference type="AlphaFoldDB" id="A0A0B5ASS9"/>
<reference evidence="1 2" key="1">
    <citation type="submission" date="2014-08" db="EMBL/GenBank/DDBJ databases">
        <title>Complete genome of a marine bacteria Jeotgalibacillus malaysiensis.</title>
        <authorList>
            <person name="Yaakop A.S."/>
            <person name="Chan K.-G."/>
            <person name="Goh K.M."/>
        </authorList>
    </citation>
    <scope>NUCLEOTIDE SEQUENCE [LARGE SCALE GENOMIC DNA]</scope>
    <source>
        <strain evidence="1 2">D5</strain>
        <plasmid evidence="2">Plasmid</plasmid>
    </source>
</reference>
<keyword evidence="1" id="KW-0614">Plasmid</keyword>
<dbReference type="Proteomes" id="UP000031449">
    <property type="component" value="Plasmid unnamed"/>
</dbReference>
<protein>
    <submittedName>
        <fullName evidence="1">Uncharacterized protein</fullName>
    </submittedName>
</protein>
<dbReference type="EMBL" id="CP009417">
    <property type="protein sequence ID" value="AJD93260.1"/>
    <property type="molecule type" value="Genomic_DNA"/>
</dbReference>
<sequence length="48" mass="5512">MNHNENFTGLDEVNGYGHWRQLLTEYQNSYIDKEAVDILVAHGFDVTG</sequence>
<dbReference type="KEGG" id="jeo:JMA_39420"/>
<evidence type="ECO:0000313" key="2">
    <source>
        <dbReference type="Proteomes" id="UP000031449"/>
    </source>
</evidence>